<keyword evidence="2" id="KW-0418">Kinase</keyword>
<accession>A0A1I5P646</accession>
<dbReference type="AlphaFoldDB" id="A0A1I5P646"/>
<dbReference type="InterPro" id="IPR014710">
    <property type="entry name" value="RmlC-like_jellyroll"/>
</dbReference>
<dbReference type="OrthoDB" id="663011at2"/>
<evidence type="ECO:0000313" key="3">
    <source>
        <dbReference type="Proteomes" id="UP000199306"/>
    </source>
</evidence>
<gene>
    <name evidence="2" type="ORF">SAMN04515674_102307</name>
</gene>
<dbReference type="InterPro" id="IPR018490">
    <property type="entry name" value="cNMP-bd_dom_sf"/>
</dbReference>
<dbReference type="Pfam" id="PF00027">
    <property type="entry name" value="cNMP_binding"/>
    <property type="match status" value="1"/>
</dbReference>
<dbReference type="STRING" id="1079859.SAMN04515674_102307"/>
<dbReference type="PROSITE" id="PS50042">
    <property type="entry name" value="CNMP_BINDING_3"/>
    <property type="match status" value="1"/>
</dbReference>
<reference evidence="2 3" key="1">
    <citation type="submission" date="2016-10" db="EMBL/GenBank/DDBJ databases">
        <authorList>
            <person name="de Groot N.N."/>
        </authorList>
    </citation>
    <scope>NUCLEOTIDE SEQUENCE [LARGE SCALE GENOMIC DNA]</scope>
    <source>
        <strain evidence="3">E92,LMG 26720,CCM 7988</strain>
    </source>
</reference>
<dbReference type="InterPro" id="IPR000595">
    <property type="entry name" value="cNMP-bd_dom"/>
</dbReference>
<dbReference type="Proteomes" id="UP000199306">
    <property type="component" value="Unassembled WGS sequence"/>
</dbReference>
<feature type="domain" description="Cyclic nucleotide-binding" evidence="1">
    <location>
        <begin position="15"/>
        <end position="117"/>
    </location>
</feature>
<dbReference type="Gene3D" id="2.60.120.10">
    <property type="entry name" value="Jelly Rolls"/>
    <property type="match status" value="1"/>
</dbReference>
<dbReference type="EMBL" id="FOXH01000002">
    <property type="protein sequence ID" value="SFP29579.1"/>
    <property type="molecule type" value="Genomic_DNA"/>
</dbReference>
<keyword evidence="2" id="KW-0808">Transferase</keyword>
<dbReference type="GO" id="GO:0016301">
    <property type="term" value="F:kinase activity"/>
    <property type="evidence" value="ECO:0007669"/>
    <property type="project" value="UniProtKB-KW"/>
</dbReference>
<dbReference type="SUPFAM" id="SSF51206">
    <property type="entry name" value="cAMP-binding domain-like"/>
    <property type="match status" value="1"/>
</dbReference>
<evidence type="ECO:0000259" key="1">
    <source>
        <dbReference type="PROSITE" id="PS50042"/>
    </source>
</evidence>
<keyword evidence="3" id="KW-1185">Reference proteome</keyword>
<protein>
    <submittedName>
        <fullName evidence="2">cAMP-binding domain of CRP or a regulatory subunit of cAMP-dependent protein kinases</fullName>
    </submittedName>
</protein>
<name>A0A1I5P646_9BACT</name>
<sequence length="194" mass="22925">MRELALEAFQMQMMKLVSFLPEEIQFYMQQAEYVEYKKKEYLLKKGEVENYLYFIYSGIVRVYFPKEDREICIDFGFPNSLICSFISFENRKPSDISIQTITPVKVIRFTKELVERFNSSSKNSERLTRLTVGALYSQKVKKEMMLLSQNAEEHYLYLIKKHPEVTSNIPVKDIASYLGILPESLSRIRKKINN</sequence>
<organism evidence="2 3">
    <name type="scientific">Pseudarcicella hirudinis</name>
    <dbReference type="NCBI Taxonomy" id="1079859"/>
    <lineage>
        <taxon>Bacteria</taxon>
        <taxon>Pseudomonadati</taxon>
        <taxon>Bacteroidota</taxon>
        <taxon>Cytophagia</taxon>
        <taxon>Cytophagales</taxon>
        <taxon>Flectobacillaceae</taxon>
        <taxon>Pseudarcicella</taxon>
    </lineage>
</organism>
<evidence type="ECO:0000313" key="2">
    <source>
        <dbReference type="EMBL" id="SFP29579.1"/>
    </source>
</evidence>
<dbReference type="RefSeq" id="WP_092012897.1">
    <property type="nucleotide sequence ID" value="NZ_FOXH01000002.1"/>
</dbReference>
<proteinExistence type="predicted"/>